<dbReference type="InterPro" id="IPR018164">
    <property type="entry name" value="Ala-tRNA-synth_IIc_N"/>
</dbReference>
<evidence type="ECO:0000256" key="4">
    <source>
        <dbReference type="ARBA" id="ARBA00022723"/>
    </source>
</evidence>
<dbReference type="GO" id="GO:0004813">
    <property type="term" value="F:alanine-tRNA ligase activity"/>
    <property type="evidence" value="ECO:0007669"/>
    <property type="project" value="InterPro"/>
</dbReference>
<keyword evidence="9" id="KW-1185">Reference proteome</keyword>
<evidence type="ECO:0000256" key="1">
    <source>
        <dbReference type="ARBA" id="ARBA00001947"/>
    </source>
</evidence>
<evidence type="ECO:0000256" key="2">
    <source>
        <dbReference type="ARBA" id="ARBA00004496"/>
    </source>
</evidence>
<dbReference type="AlphaFoldDB" id="A0A2U9S2R3"/>
<feature type="domain" description="Alanyl-transfer RNA synthetases family profile" evidence="7">
    <location>
        <begin position="1"/>
        <end position="235"/>
    </location>
</feature>
<dbReference type="GO" id="GO:0006419">
    <property type="term" value="P:alanyl-tRNA aminoacylation"/>
    <property type="evidence" value="ECO:0007669"/>
    <property type="project" value="InterPro"/>
</dbReference>
<dbReference type="GO" id="GO:0046872">
    <property type="term" value="F:metal ion binding"/>
    <property type="evidence" value="ECO:0007669"/>
    <property type="project" value="UniProtKB-KW"/>
</dbReference>
<dbReference type="RefSeq" id="WP_111066412.1">
    <property type="nucleotide sequence ID" value="NZ_CP029829.1"/>
</dbReference>
<dbReference type="InterPro" id="IPR012947">
    <property type="entry name" value="tRNA_SAD"/>
</dbReference>
<evidence type="ECO:0000313" key="8">
    <source>
        <dbReference type="EMBL" id="AWU93874.1"/>
    </source>
</evidence>
<dbReference type="GO" id="GO:0005737">
    <property type="term" value="C:cytoplasm"/>
    <property type="evidence" value="ECO:0007669"/>
    <property type="project" value="UniProtKB-SubCell"/>
</dbReference>
<dbReference type="InterPro" id="IPR018165">
    <property type="entry name" value="Ala-tRNA-synth_IIc_core"/>
</dbReference>
<evidence type="ECO:0000259" key="7">
    <source>
        <dbReference type="PROSITE" id="PS50860"/>
    </source>
</evidence>
<dbReference type="PANTHER" id="PTHR43462">
    <property type="entry name" value="ALANYL-TRNA EDITING PROTEIN"/>
    <property type="match status" value="1"/>
</dbReference>
<sequence>MDALFREDAYARNCVATVTAVDERGIRLDRTVFYPTGGGQPGDSGALRFDGLEVRIKDTVKGDGGPDDVIHVPEDGQEPPCPGTAVEAVIDWDRRYRHMRMHTALHLLCAVVPGSVTGGQIGADKSRLDFNVPAEALDKDAIAEAVNRLIAADTPIGTRWITDDEMAAQPELVRTMSVKPPTGGGRVRLLNVEGVDLQPCGGTHVARTGEIGGIEVTKIENKGKQNRRVVIALRD</sequence>
<dbReference type="InterPro" id="IPR051335">
    <property type="entry name" value="Alanyl-tRNA_Editing_Enzymes"/>
</dbReference>
<dbReference type="Pfam" id="PF07973">
    <property type="entry name" value="tRNA_SAD"/>
    <property type="match status" value="1"/>
</dbReference>
<dbReference type="Pfam" id="PF01411">
    <property type="entry name" value="tRNA-synt_2c"/>
    <property type="match status" value="1"/>
</dbReference>
<comment type="cofactor">
    <cofactor evidence="1">
        <name>Zn(2+)</name>
        <dbReference type="ChEBI" id="CHEBI:29105"/>
    </cofactor>
</comment>
<protein>
    <recommendedName>
        <fullName evidence="3">Alanine--tRNA ligase</fullName>
    </recommendedName>
    <alternativeName>
        <fullName evidence="6">Alanyl-tRNA synthetase</fullName>
    </alternativeName>
</protein>
<reference evidence="8 9" key="1">
    <citation type="journal article" date="2019" name="Int. J. Syst. Evol. Microbiol.">
        <title>Azospirillum ramasamyi sp. nov., a novel diazotrophic bacterium isolated from fermented bovine products.</title>
        <authorList>
            <person name="Anandham R."/>
            <person name="Heo J."/>
            <person name="Krishnamoorthy R."/>
            <person name="SenthilKumar M."/>
            <person name="Gopal N.O."/>
            <person name="Kim S.J."/>
            <person name="Kwon S.W."/>
        </authorList>
    </citation>
    <scope>NUCLEOTIDE SEQUENCE [LARGE SCALE GENOMIC DNA]</scope>
    <source>
        <strain evidence="8 9">M2T2B2</strain>
    </source>
</reference>
<organism evidence="8 9">
    <name type="scientific">Azospirillum ramasamyi</name>
    <dbReference type="NCBI Taxonomy" id="682998"/>
    <lineage>
        <taxon>Bacteria</taxon>
        <taxon>Pseudomonadati</taxon>
        <taxon>Pseudomonadota</taxon>
        <taxon>Alphaproteobacteria</taxon>
        <taxon>Rhodospirillales</taxon>
        <taxon>Azospirillaceae</taxon>
        <taxon>Azospirillum</taxon>
    </lineage>
</organism>
<dbReference type="Gene3D" id="3.30.980.10">
    <property type="entry name" value="Threonyl-trna Synthetase, Chain A, domain 2"/>
    <property type="match status" value="1"/>
</dbReference>
<keyword evidence="5" id="KW-0862">Zinc</keyword>
<evidence type="ECO:0000313" key="9">
    <source>
        <dbReference type="Proteomes" id="UP000249605"/>
    </source>
</evidence>
<name>A0A2U9S2R3_9PROT</name>
<accession>A0A2U9S2R3</accession>
<dbReference type="Proteomes" id="UP000249605">
    <property type="component" value="Chromosome"/>
</dbReference>
<dbReference type="SUPFAM" id="SSF50447">
    <property type="entry name" value="Translation proteins"/>
    <property type="match status" value="1"/>
</dbReference>
<dbReference type="Gene3D" id="2.40.30.130">
    <property type="match status" value="1"/>
</dbReference>
<dbReference type="InterPro" id="IPR018163">
    <property type="entry name" value="Thr/Ala-tRNA-synth_IIc_edit"/>
</dbReference>
<dbReference type="GO" id="GO:0005524">
    <property type="term" value="F:ATP binding"/>
    <property type="evidence" value="ECO:0007669"/>
    <property type="project" value="InterPro"/>
</dbReference>
<dbReference type="SUPFAM" id="SSF55186">
    <property type="entry name" value="ThrRS/AlaRS common domain"/>
    <property type="match status" value="1"/>
</dbReference>
<dbReference type="InterPro" id="IPR009000">
    <property type="entry name" value="Transl_B-barrel_sf"/>
</dbReference>
<comment type="subcellular location">
    <subcellularLocation>
        <location evidence="2">Cytoplasm</location>
    </subcellularLocation>
</comment>
<gene>
    <name evidence="8" type="ORF">DM194_06125</name>
</gene>
<dbReference type="KEGG" id="azm:DM194_06125"/>
<evidence type="ECO:0000256" key="3">
    <source>
        <dbReference type="ARBA" id="ARBA00017959"/>
    </source>
</evidence>
<proteinExistence type="predicted"/>
<evidence type="ECO:0000256" key="5">
    <source>
        <dbReference type="ARBA" id="ARBA00022833"/>
    </source>
</evidence>
<dbReference type="OrthoDB" id="9812949at2"/>
<dbReference type="EMBL" id="CP029829">
    <property type="protein sequence ID" value="AWU93874.1"/>
    <property type="molecule type" value="Genomic_DNA"/>
</dbReference>
<dbReference type="PROSITE" id="PS50860">
    <property type="entry name" value="AA_TRNA_LIGASE_II_ALA"/>
    <property type="match status" value="1"/>
</dbReference>
<keyword evidence="4" id="KW-0479">Metal-binding</keyword>
<dbReference type="SMART" id="SM00863">
    <property type="entry name" value="tRNA_SAD"/>
    <property type="match status" value="1"/>
</dbReference>
<dbReference type="PANTHER" id="PTHR43462:SF1">
    <property type="entry name" value="ALANYL-TRNA EDITING PROTEIN AARSD1"/>
    <property type="match status" value="1"/>
</dbReference>
<evidence type="ECO:0000256" key="6">
    <source>
        <dbReference type="ARBA" id="ARBA00032577"/>
    </source>
</evidence>
<dbReference type="GO" id="GO:0003676">
    <property type="term" value="F:nucleic acid binding"/>
    <property type="evidence" value="ECO:0007669"/>
    <property type="project" value="InterPro"/>
</dbReference>
<dbReference type="GO" id="GO:0002161">
    <property type="term" value="F:aminoacyl-tRNA deacylase activity"/>
    <property type="evidence" value="ECO:0007669"/>
    <property type="project" value="UniProtKB-ARBA"/>
</dbReference>